<organism evidence="3 4">
    <name type="scientific">Streptomyces eurythermus</name>
    <dbReference type="NCBI Taxonomy" id="42237"/>
    <lineage>
        <taxon>Bacteria</taxon>
        <taxon>Bacillati</taxon>
        <taxon>Actinomycetota</taxon>
        <taxon>Actinomycetes</taxon>
        <taxon>Kitasatosporales</taxon>
        <taxon>Streptomycetaceae</taxon>
        <taxon>Streptomyces</taxon>
    </lineage>
</organism>
<evidence type="ECO:0000256" key="1">
    <source>
        <dbReference type="ARBA" id="ARBA00006432"/>
    </source>
</evidence>
<dbReference type="InterPro" id="IPR045851">
    <property type="entry name" value="AMP-bd_C_sf"/>
</dbReference>
<dbReference type="PROSITE" id="PS00455">
    <property type="entry name" value="AMP_BINDING"/>
    <property type="match status" value="1"/>
</dbReference>
<evidence type="ECO:0000259" key="2">
    <source>
        <dbReference type="Pfam" id="PF00501"/>
    </source>
</evidence>
<dbReference type="Gene3D" id="3.30.300.30">
    <property type="match status" value="1"/>
</dbReference>
<sequence length="514" mass="54148">MTRTLLEAFLAQAPQRPAVISGERGQVWTFGRLLAAAVHTAGRLRDGSGCAGRTVLVHARGAGGPLFSVADLAVLLAGAVPAVIPAHLPPGQPQQLLQMLDPAAVIDTAPGHEHPVLDAAHAQCLPVHCLTETGPWPAEPGAAGRRAARAWAAERREPAAAIVFTSGTTGSPRGVILHDQDLVAGIRAWRAHWPADATARGTLAYLPVEHVAQRIMGHCLMCLFGTTVHTTTPPQAAETLVRVRPSLLWGVPYTWVHLAQEAERDPGVAAALGGVRLAVNGAAALDARVAGRLAACGLRVAGAYGATETTVPAFHQPDVRDGRLGRAVGVEHRLAEDGELLIRSPYAAAGYVTRWPAMRPVTRQGWWHTGDVALDDGGGRLRLAGRVASAFKTARGRLVQPEPVEAYLLAQPGVAAACLVGDGLPATVALVSAPRTADWPDEQVRALEEDLAGWLARAQRAGAVPWTDLGAVRVVADMWAELGLATSTGKPRRAQLARHYTRLITTAVQEDTHA</sequence>
<dbReference type="Pfam" id="PF00501">
    <property type="entry name" value="AMP-binding"/>
    <property type="match status" value="1"/>
</dbReference>
<dbReference type="PANTHER" id="PTHR43201:SF8">
    <property type="entry name" value="ACYL-COA SYNTHETASE FAMILY MEMBER 3"/>
    <property type="match status" value="1"/>
</dbReference>
<name>A0ABW6Z9W6_9ACTN</name>
<dbReference type="RefSeq" id="WP_030794067.1">
    <property type="nucleotide sequence ID" value="NZ_JBFACJ010000046.1"/>
</dbReference>
<dbReference type="SUPFAM" id="SSF56801">
    <property type="entry name" value="Acetyl-CoA synthetase-like"/>
    <property type="match status" value="1"/>
</dbReference>
<gene>
    <name evidence="3" type="ORF">ACF1HC_40245</name>
</gene>
<dbReference type="Proteomes" id="UP001603418">
    <property type="component" value="Unassembled WGS sequence"/>
</dbReference>
<comment type="caution">
    <text evidence="3">The sequence shown here is derived from an EMBL/GenBank/DDBJ whole genome shotgun (WGS) entry which is preliminary data.</text>
</comment>
<evidence type="ECO:0000313" key="4">
    <source>
        <dbReference type="Proteomes" id="UP001603418"/>
    </source>
</evidence>
<dbReference type="InterPro" id="IPR000873">
    <property type="entry name" value="AMP-dep_synth/lig_dom"/>
</dbReference>
<proteinExistence type="inferred from homology"/>
<dbReference type="InterPro" id="IPR020845">
    <property type="entry name" value="AMP-binding_CS"/>
</dbReference>
<dbReference type="EMBL" id="JBICBM010000037">
    <property type="protein sequence ID" value="MFF9887743.1"/>
    <property type="molecule type" value="Genomic_DNA"/>
</dbReference>
<protein>
    <submittedName>
        <fullName evidence="3">AMP-binding protein</fullName>
    </submittedName>
</protein>
<comment type="similarity">
    <text evidence="1">Belongs to the ATP-dependent AMP-binding enzyme family.</text>
</comment>
<keyword evidence="4" id="KW-1185">Reference proteome</keyword>
<dbReference type="PANTHER" id="PTHR43201">
    <property type="entry name" value="ACYL-COA SYNTHETASE"/>
    <property type="match status" value="1"/>
</dbReference>
<reference evidence="3 4" key="1">
    <citation type="submission" date="2024-10" db="EMBL/GenBank/DDBJ databases">
        <title>The Natural Products Discovery Center: Release of the First 8490 Sequenced Strains for Exploring Actinobacteria Biosynthetic Diversity.</title>
        <authorList>
            <person name="Kalkreuter E."/>
            <person name="Kautsar S.A."/>
            <person name="Yang D."/>
            <person name="Bader C.D."/>
            <person name="Teijaro C.N."/>
            <person name="Fluegel L."/>
            <person name="Davis C.M."/>
            <person name="Simpson J.R."/>
            <person name="Lauterbach L."/>
            <person name="Steele A.D."/>
            <person name="Gui C."/>
            <person name="Meng S."/>
            <person name="Li G."/>
            <person name="Viehrig K."/>
            <person name="Ye F."/>
            <person name="Su P."/>
            <person name="Kiefer A.F."/>
            <person name="Nichols A."/>
            <person name="Cepeda A.J."/>
            <person name="Yan W."/>
            <person name="Fan B."/>
            <person name="Jiang Y."/>
            <person name="Adhikari A."/>
            <person name="Zheng C.-J."/>
            <person name="Schuster L."/>
            <person name="Cowan T.M."/>
            <person name="Smanski M.J."/>
            <person name="Chevrette M.G."/>
            <person name="De Carvalho L.P.S."/>
            <person name="Shen B."/>
        </authorList>
    </citation>
    <scope>NUCLEOTIDE SEQUENCE [LARGE SCALE GENOMIC DNA]</scope>
    <source>
        <strain evidence="3 4">NPDC013366</strain>
    </source>
</reference>
<feature type="domain" description="AMP-dependent synthetase/ligase" evidence="2">
    <location>
        <begin position="7"/>
        <end position="351"/>
    </location>
</feature>
<evidence type="ECO:0000313" key="3">
    <source>
        <dbReference type="EMBL" id="MFF9887743.1"/>
    </source>
</evidence>
<accession>A0ABW6Z9W6</accession>
<dbReference type="InterPro" id="IPR042099">
    <property type="entry name" value="ANL_N_sf"/>
</dbReference>
<dbReference type="Gene3D" id="3.40.50.12780">
    <property type="entry name" value="N-terminal domain of ligase-like"/>
    <property type="match status" value="1"/>
</dbReference>